<sequence>MHVTVQTYWENLPRHTIATCFSSSTFFWS</sequence>
<dbReference type="GO" id="GO:0016740">
    <property type="term" value="F:transferase activity"/>
    <property type="evidence" value="ECO:0007669"/>
    <property type="project" value="UniProtKB-KW"/>
</dbReference>
<protein>
    <submittedName>
        <fullName evidence="1">Acetyltransferase-related family protein</fullName>
    </submittedName>
</protein>
<accession>A0A2P2KD74</accession>
<reference evidence="1" key="1">
    <citation type="submission" date="2018-02" db="EMBL/GenBank/DDBJ databases">
        <title>Rhizophora mucronata_Transcriptome.</title>
        <authorList>
            <person name="Meera S.P."/>
            <person name="Sreeshan A."/>
            <person name="Augustine A."/>
        </authorList>
    </citation>
    <scope>NUCLEOTIDE SEQUENCE</scope>
    <source>
        <tissue evidence="1">Leaf</tissue>
    </source>
</reference>
<dbReference type="EMBL" id="GGEC01023117">
    <property type="protein sequence ID" value="MBX03601.1"/>
    <property type="molecule type" value="Transcribed_RNA"/>
</dbReference>
<name>A0A2P2KD74_RHIMU</name>
<keyword evidence="1" id="KW-0808">Transferase</keyword>
<proteinExistence type="predicted"/>
<organism evidence="1">
    <name type="scientific">Rhizophora mucronata</name>
    <name type="common">Asiatic mangrove</name>
    <dbReference type="NCBI Taxonomy" id="61149"/>
    <lineage>
        <taxon>Eukaryota</taxon>
        <taxon>Viridiplantae</taxon>
        <taxon>Streptophyta</taxon>
        <taxon>Embryophyta</taxon>
        <taxon>Tracheophyta</taxon>
        <taxon>Spermatophyta</taxon>
        <taxon>Magnoliopsida</taxon>
        <taxon>eudicotyledons</taxon>
        <taxon>Gunneridae</taxon>
        <taxon>Pentapetalae</taxon>
        <taxon>rosids</taxon>
        <taxon>fabids</taxon>
        <taxon>Malpighiales</taxon>
        <taxon>Rhizophoraceae</taxon>
        <taxon>Rhizophora</taxon>
    </lineage>
</organism>
<evidence type="ECO:0000313" key="1">
    <source>
        <dbReference type="EMBL" id="MBX03601.1"/>
    </source>
</evidence>
<dbReference type="AlphaFoldDB" id="A0A2P2KD74"/>